<keyword evidence="1" id="KW-0805">Transcription regulation</keyword>
<gene>
    <name evidence="6" type="ORF">K0T92_00075</name>
</gene>
<dbReference type="Gene3D" id="1.10.490.50">
    <property type="entry name" value="Antibiotic binding domain of TipA-like multidrug resistance regulators"/>
    <property type="match status" value="1"/>
</dbReference>
<proteinExistence type="predicted"/>
<keyword evidence="2" id="KW-0238">DNA-binding</keyword>
<dbReference type="PANTHER" id="PTHR30204:SF90">
    <property type="entry name" value="HTH-TYPE TRANSCRIPTIONAL ACTIVATOR MTA"/>
    <property type="match status" value="1"/>
</dbReference>
<evidence type="ECO:0000256" key="1">
    <source>
        <dbReference type="ARBA" id="ARBA00023015"/>
    </source>
</evidence>
<organism evidence="6 7">
    <name type="scientific">Paenibacillus oenotherae</name>
    <dbReference type="NCBI Taxonomy" id="1435645"/>
    <lineage>
        <taxon>Bacteria</taxon>
        <taxon>Bacillati</taxon>
        <taxon>Bacillota</taxon>
        <taxon>Bacilli</taxon>
        <taxon>Bacillales</taxon>
        <taxon>Paenibacillaceae</taxon>
        <taxon>Paenibacillus</taxon>
    </lineage>
</organism>
<dbReference type="InterPro" id="IPR012925">
    <property type="entry name" value="TipAS_dom"/>
</dbReference>
<protein>
    <submittedName>
        <fullName evidence="6">MerR family transcriptional regulator</fullName>
    </submittedName>
</protein>
<dbReference type="Gene3D" id="1.10.1660.10">
    <property type="match status" value="1"/>
</dbReference>
<evidence type="ECO:0000259" key="5">
    <source>
        <dbReference type="PROSITE" id="PS50937"/>
    </source>
</evidence>
<evidence type="ECO:0000313" key="6">
    <source>
        <dbReference type="EMBL" id="MBW7473131.1"/>
    </source>
</evidence>
<evidence type="ECO:0000313" key="7">
    <source>
        <dbReference type="Proteomes" id="UP000812277"/>
    </source>
</evidence>
<accession>A0ABS7CZZ6</accession>
<dbReference type="PROSITE" id="PS50937">
    <property type="entry name" value="HTH_MERR_2"/>
    <property type="match status" value="1"/>
</dbReference>
<dbReference type="SUPFAM" id="SSF89082">
    <property type="entry name" value="Antibiotic binding domain of TipA-like multidrug resistance regulators"/>
    <property type="match status" value="1"/>
</dbReference>
<dbReference type="RefSeq" id="WP_219870387.1">
    <property type="nucleotide sequence ID" value="NZ_JAHZIJ010000001.1"/>
</dbReference>
<dbReference type="CDD" id="cd01106">
    <property type="entry name" value="HTH_TipAL-Mta"/>
    <property type="match status" value="1"/>
</dbReference>
<dbReference type="EMBL" id="JAHZIJ010000001">
    <property type="protein sequence ID" value="MBW7473131.1"/>
    <property type="molecule type" value="Genomic_DNA"/>
</dbReference>
<dbReference type="InterPro" id="IPR036244">
    <property type="entry name" value="TipA-like_antibiotic-bd"/>
</dbReference>
<dbReference type="SMART" id="SM00422">
    <property type="entry name" value="HTH_MERR"/>
    <property type="match status" value="1"/>
</dbReference>
<dbReference type="PANTHER" id="PTHR30204">
    <property type="entry name" value="REDOX-CYCLING DRUG-SENSING TRANSCRIPTIONAL ACTIVATOR SOXR"/>
    <property type="match status" value="1"/>
</dbReference>
<dbReference type="SUPFAM" id="SSF46955">
    <property type="entry name" value="Putative DNA-binding domain"/>
    <property type="match status" value="1"/>
</dbReference>
<evidence type="ECO:0000256" key="3">
    <source>
        <dbReference type="ARBA" id="ARBA00023159"/>
    </source>
</evidence>
<comment type="caution">
    <text evidence="6">The sequence shown here is derived from an EMBL/GenBank/DDBJ whole genome shotgun (WGS) entry which is preliminary data.</text>
</comment>
<sequence length="246" mass="28357">MKVKEVADLVGISVRTLHHYDEIGLLTPEETTESGYRLYSDNNLELLQQILFFRELDLPLKQIKAIINDESFNRQEALVMHRKLLLEKRSRLDKMIATLDKTLQYTKGEITMTNKEKFEGFDFSRNPYEQEARERWGDEAVDRANAKVAGMSKDQQQAMSEEMTAIYTLLASLRHTPPQSQEAQAAIGKWYDMLNRMGSYSLEAFKGLGQMYVDDVRFTRNIDQFGEGLAVFMRDAMGAYADQNSQ</sequence>
<evidence type="ECO:0000256" key="4">
    <source>
        <dbReference type="ARBA" id="ARBA00023163"/>
    </source>
</evidence>
<keyword evidence="7" id="KW-1185">Reference proteome</keyword>
<keyword evidence="4" id="KW-0804">Transcription</keyword>
<feature type="domain" description="HTH merR-type" evidence="5">
    <location>
        <begin position="1"/>
        <end position="69"/>
    </location>
</feature>
<dbReference type="Pfam" id="PF13411">
    <property type="entry name" value="MerR_1"/>
    <property type="match status" value="1"/>
</dbReference>
<dbReference type="InterPro" id="IPR047057">
    <property type="entry name" value="MerR_fam"/>
</dbReference>
<reference evidence="6 7" key="1">
    <citation type="submission" date="2021-07" db="EMBL/GenBank/DDBJ databases">
        <title>Paenibacillus radiodurans sp. nov., isolated from the southeastern edge of Tengger Desert.</title>
        <authorList>
            <person name="Zhang G."/>
        </authorList>
    </citation>
    <scope>NUCLEOTIDE SEQUENCE [LARGE SCALE GENOMIC DNA]</scope>
    <source>
        <strain evidence="6 7">DT7-4</strain>
    </source>
</reference>
<dbReference type="InterPro" id="IPR000551">
    <property type="entry name" value="MerR-type_HTH_dom"/>
</dbReference>
<evidence type="ECO:0000256" key="2">
    <source>
        <dbReference type="ARBA" id="ARBA00023125"/>
    </source>
</evidence>
<dbReference type="Pfam" id="PF07739">
    <property type="entry name" value="TipAS"/>
    <property type="match status" value="1"/>
</dbReference>
<dbReference type="InterPro" id="IPR009061">
    <property type="entry name" value="DNA-bd_dom_put_sf"/>
</dbReference>
<name>A0ABS7CZZ6_9BACL</name>
<keyword evidence="3" id="KW-0010">Activator</keyword>
<dbReference type="Proteomes" id="UP000812277">
    <property type="component" value="Unassembled WGS sequence"/>
</dbReference>